<evidence type="ECO:0000256" key="1">
    <source>
        <dbReference type="ARBA" id="ARBA00000885"/>
    </source>
</evidence>
<comment type="catalytic activity">
    <reaction evidence="1">
        <text>S-ubiquitinyl-[E2 ubiquitin-conjugating enzyme]-L-cysteine + [acceptor protein]-L-lysine = [E2 ubiquitin-conjugating enzyme]-L-cysteine + N(6)-ubiquitinyl-[acceptor protein]-L-lysine.</text>
        <dbReference type="EC" id="2.3.2.26"/>
    </reaction>
</comment>
<feature type="active site" description="Glycyl thioester intermediate" evidence="7">
    <location>
        <position position="3962"/>
    </location>
</feature>
<feature type="compositionally biased region" description="Polar residues" evidence="8">
    <location>
        <begin position="275"/>
        <end position="297"/>
    </location>
</feature>
<feature type="compositionally biased region" description="Acidic residues" evidence="8">
    <location>
        <begin position="2438"/>
        <end position="2468"/>
    </location>
</feature>
<feature type="compositionally biased region" description="Basic and acidic residues" evidence="8">
    <location>
        <begin position="2786"/>
        <end position="2843"/>
    </location>
</feature>
<feature type="region of interest" description="Disordered" evidence="8">
    <location>
        <begin position="2285"/>
        <end position="2353"/>
    </location>
</feature>
<reference evidence="11 12" key="1">
    <citation type="submission" date="2017-03" db="EMBL/GenBank/DDBJ databases">
        <title>Genomes of endolithic fungi from Antarctica.</title>
        <authorList>
            <person name="Coleine C."/>
            <person name="Masonjones S."/>
            <person name="Stajich J.E."/>
        </authorList>
    </citation>
    <scope>NUCLEOTIDE SEQUENCE [LARGE SCALE GENOMIC DNA]</scope>
    <source>
        <strain evidence="11 12">CCFEE 5311</strain>
    </source>
</reference>
<feature type="compositionally biased region" description="Low complexity" evidence="8">
    <location>
        <begin position="4102"/>
        <end position="4113"/>
    </location>
</feature>
<feature type="compositionally biased region" description="Low complexity" evidence="8">
    <location>
        <begin position="2869"/>
        <end position="2883"/>
    </location>
</feature>
<feature type="region of interest" description="Disordered" evidence="8">
    <location>
        <begin position="4794"/>
        <end position="4885"/>
    </location>
</feature>
<dbReference type="GO" id="GO:0005737">
    <property type="term" value="C:cytoplasm"/>
    <property type="evidence" value="ECO:0007669"/>
    <property type="project" value="TreeGrafter"/>
</dbReference>
<dbReference type="FunFam" id="3.90.1750.10:FF:000003">
    <property type="entry name" value="E3 ubiquitin-protein ligase UPL1"/>
    <property type="match status" value="1"/>
</dbReference>
<feature type="compositionally biased region" description="Basic and acidic residues" evidence="8">
    <location>
        <begin position="299"/>
        <end position="311"/>
    </location>
</feature>
<feature type="compositionally biased region" description="Acidic residues" evidence="8">
    <location>
        <begin position="1508"/>
        <end position="1524"/>
    </location>
</feature>
<feature type="region of interest" description="Disordered" evidence="8">
    <location>
        <begin position="4304"/>
        <end position="4356"/>
    </location>
</feature>
<dbReference type="STRING" id="329885.A0A4V5N6M5"/>
<dbReference type="UniPathway" id="UPA00143"/>
<feature type="region of interest" description="Disordered" evidence="8">
    <location>
        <begin position="3290"/>
        <end position="3363"/>
    </location>
</feature>
<feature type="region of interest" description="Disordered" evidence="8">
    <location>
        <begin position="4598"/>
        <end position="4632"/>
    </location>
</feature>
<dbReference type="Gene3D" id="2.30.29.30">
    <property type="entry name" value="Pleckstrin-homology domain (PH domain)/Phosphotyrosine-binding domain (PTB)"/>
    <property type="match status" value="1"/>
</dbReference>
<dbReference type="InterPro" id="IPR035983">
    <property type="entry name" value="Hect_E3_ubiquitin_ligase"/>
</dbReference>
<comment type="caution">
    <text evidence="11">The sequence shown here is derived from an EMBL/GenBank/DDBJ whole genome shotgun (WGS) entry which is preliminary data.</text>
</comment>
<dbReference type="PROSITE" id="PS50237">
    <property type="entry name" value="HECT"/>
    <property type="match status" value="1"/>
</dbReference>
<dbReference type="InterPro" id="IPR011993">
    <property type="entry name" value="PH-like_dom_sf"/>
</dbReference>
<dbReference type="GO" id="GO:0000209">
    <property type="term" value="P:protein polyubiquitination"/>
    <property type="evidence" value="ECO:0007669"/>
    <property type="project" value="TreeGrafter"/>
</dbReference>
<dbReference type="Gene3D" id="3.90.1750.10">
    <property type="entry name" value="Hect, E3 ligase catalytic domains"/>
    <property type="match status" value="1"/>
</dbReference>
<dbReference type="Proteomes" id="UP000310066">
    <property type="component" value="Unassembled WGS sequence"/>
</dbReference>
<organism evidence="11 12">
    <name type="scientific">Friedmanniomyces endolithicus</name>
    <dbReference type="NCBI Taxonomy" id="329885"/>
    <lineage>
        <taxon>Eukaryota</taxon>
        <taxon>Fungi</taxon>
        <taxon>Dikarya</taxon>
        <taxon>Ascomycota</taxon>
        <taxon>Pezizomycotina</taxon>
        <taxon>Dothideomycetes</taxon>
        <taxon>Dothideomycetidae</taxon>
        <taxon>Mycosphaerellales</taxon>
        <taxon>Teratosphaeriaceae</taxon>
        <taxon>Friedmanniomyces</taxon>
    </lineage>
</organism>
<evidence type="ECO:0000259" key="10">
    <source>
        <dbReference type="PROSITE" id="PS51339"/>
    </source>
</evidence>
<feature type="compositionally biased region" description="Acidic residues" evidence="8">
    <location>
        <begin position="2396"/>
        <end position="2430"/>
    </location>
</feature>
<comment type="similarity">
    <text evidence="6">Belongs to the UPL family. TOM1/PTR1 subfamily.</text>
</comment>
<dbReference type="InterPro" id="IPR010569">
    <property type="entry name" value="Myotubularin-like_Pase_dom"/>
</dbReference>
<keyword evidence="4" id="KW-0808">Transferase</keyword>
<feature type="compositionally biased region" description="Basic and acidic residues" evidence="8">
    <location>
        <begin position="2481"/>
        <end position="2503"/>
    </location>
</feature>
<protein>
    <recommendedName>
        <fullName evidence="3">HECT-type E3 ubiquitin transferase</fullName>
        <ecNumber evidence="3">2.3.2.26</ecNumber>
    </recommendedName>
</protein>
<gene>
    <name evidence="11" type="ORF">B0A54_13531</name>
</gene>
<proteinExistence type="inferred from homology"/>
<evidence type="ECO:0000256" key="7">
    <source>
        <dbReference type="PROSITE-ProRule" id="PRU00104"/>
    </source>
</evidence>
<dbReference type="Pfam" id="PF06025">
    <property type="entry name" value="DUF913"/>
    <property type="match status" value="1"/>
</dbReference>
<feature type="compositionally biased region" description="Polar residues" evidence="8">
    <location>
        <begin position="3332"/>
        <end position="3343"/>
    </location>
</feature>
<comment type="pathway">
    <text evidence="2">Protein modification; protein ubiquitination.</text>
</comment>
<dbReference type="FunFam" id="3.30.2160.10:FF:000001">
    <property type="entry name" value="E3 ubiquitin-protein ligase NEDD4-like"/>
    <property type="match status" value="1"/>
</dbReference>
<accession>A0A4V5N6M5</accession>
<evidence type="ECO:0000256" key="4">
    <source>
        <dbReference type="ARBA" id="ARBA00022679"/>
    </source>
</evidence>
<feature type="compositionally biased region" description="Low complexity" evidence="8">
    <location>
        <begin position="4817"/>
        <end position="4833"/>
    </location>
</feature>
<evidence type="ECO:0000313" key="12">
    <source>
        <dbReference type="Proteomes" id="UP000310066"/>
    </source>
</evidence>
<evidence type="ECO:0000256" key="6">
    <source>
        <dbReference type="ARBA" id="ARBA00034494"/>
    </source>
</evidence>
<evidence type="ECO:0000313" key="11">
    <source>
        <dbReference type="EMBL" id="TKA36529.1"/>
    </source>
</evidence>
<dbReference type="SUPFAM" id="SSF56204">
    <property type="entry name" value="Hect, E3 ligase catalytic domain"/>
    <property type="match status" value="1"/>
</dbReference>
<feature type="region of interest" description="Disordered" evidence="8">
    <location>
        <begin position="2786"/>
        <end position="2897"/>
    </location>
</feature>
<dbReference type="EC" id="2.3.2.26" evidence="3"/>
<feature type="region of interest" description="Disordered" evidence="8">
    <location>
        <begin position="2001"/>
        <end position="2031"/>
    </location>
</feature>
<dbReference type="SMART" id="SM00119">
    <property type="entry name" value="HECTc"/>
    <property type="match status" value="1"/>
</dbReference>
<dbReference type="Pfam" id="PF06012">
    <property type="entry name" value="DUF908"/>
    <property type="match status" value="1"/>
</dbReference>
<feature type="region of interest" description="Disordered" evidence="8">
    <location>
        <begin position="2963"/>
        <end position="2994"/>
    </location>
</feature>
<dbReference type="GO" id="GO:0061630">
    <property type="term" value="F:ubiquitin protein ligase activity"/>
    <property type="evidence" value="ECO:0007669"/>
    <property type="project" value="UniProtKB-EC"/>
</dbReference>
<feature type="compositionally biased region" description="Low complexity" evidence="8">
    <location>
        <begin position="3314"/>
        <end position="3328"/>
    </location>
</feature>
<evidence type="ECO:0000256" key="2">
    <source>
        <dbReference type="ARBA" id="ARBA00004906"/>
    </source>
</evidence>
<feature type="compositionally biased region" description="Acidic residues" evidence="8">
    <location>
        <begin position="2342"/>
        <end position="2353"/>
    </location>
</feature>
<dbReference type="InterPro" id="IPR010314">
    <property type="entry name" value="E3_Ub_ligase_DUF913"/>
</dbReference>
<feature type="region of interest" description="Disordered" evidence="8">
    <location>
        <begin position="270"/>
        <end position="333"/>
    </location>
</feature>
<feature type="region of interest" description="Disordered" evidence="8">
    <location>
        <begin position="4066"/>
        <end position="4113"/>
    </location>
</feature>
<dbReference type="PANTHER" id="PTHR11254">
    <property type="entry name" value="HECT DOMAIN UBIQUITIN-PROTEIN LIGASE"/>
    <property type="match status" value="1"/>
</dbReference>
<dbReference type="OrthoDB" id="8068875at2759"/>
<dbReference type="PROSITE" id="PS00383">
    <property type="entry name" value="TYR_PHOSPHATASE_1"/>
    <property type="match status" value="1"/>
</dbReference>
<dbReference type="EMBL" id="NAJP01000059">
    <property type="protein sequence ID" value="TKA36529.1"/>
    <property type="molecule type" value="Genomic_DNA"/>
</dbReference>
<feature type="region of interest" description="Disordered" evidence="8">
    <location>
        <begin position="4751"/>
        <end position="4775"/>
    </location>
</feature>
<evidence type="ECO:0000256" key="5">
    <source>
        <dbReference type="ARBA" id="ARBA00022786"/>
    </source>
</evidence>
<dbReference type="Gene3D" id="3.30.2160.10">
    <property type="entry name" value="Hect, E3 ligase catalytic domain"/>
    <property type="match status" value="1"/>
</dbReference>
<dbReference type="Pfam" id="PF14377">
    <property type="entry name" value="UBM"/>
    <property type="match status" value="3"/>
</dbReference>
<dbReference type="InterPro" id="IPR016130">
    <property type="entry name" value="Tyr_Pase_AS"/>
</dbReference>
<dbReference type="PANTHER" id="PTHR11254:SF67">
    <property type="entry name" value="E3 UBIQUITIN-PROTEIN LIGASE HUWE1"/>
    <property type="match status" value="1"/>
</dbReference>
<dbReference type="GO" id="GO:0005634">
    <property type="term" value="C:nucleus"/>
    <property type="evidence" value="ECO:0007669"/>
    <property type="project" value="TreeGrafter"/>
</dbReference>
<dbReference type="Pfam" id="PF06602">
    <property type="entry name" value="Myotub-related"/>
    <property type="match status" value="1"/>
</dbReference>
<name>A0A4V5N6M5_9PEZI</name>
<feature type="compositionally biased region" description="Low complexity" evidence="8">
    <location>
        <begin position="4304"/>
        <end position="4340"/>
    </location>
</feature>
<evidence type="ECO:0000256" key="3">
    <source>
        <dbReference type="ARBA" id="ARBA00012485"/>
    </source>
</evidence>
<sequence>MGKIKKVATDRHTATLSPFVEAFVKEAVSSPLVTLPEKLAGFPQHWPYPRGDLYHWIPLLDRFDDVLERFNKEYGLSEGPQTQPFERRLLHEKGPGEDTGASPQELDVLGFSDEGDRELVESIVHFTRILHEHCGNRSLYASSGHINDLLNTTSLSLVRLSLKLGLRLAQRYQVARYKSSSAHGQSVLMANHYNFNLDNLQKMSMPFPKPHVSTAGSAIFTPAKGKEKATQAHAFNPSDLVTIAKEPHTLASRGDIGAIHMVYYDKSVSEAKPATAQQPSEASPATPTPIRRTSNLGPSRDRPSAGDRSESAVDLPSTPVKPVEGDNSVSSAPKTFSITSTKIRETPAWLLLREALPSVPTELRYELLNRIRIAKVFTSTDVPTQQLLEARLLAIANLSYSMGESKFHEKVGNLDYEEPRHFHLAQQLCDLLQPATTAQDPLSLEMETTVLQTLEALLKSRPKILEIVEALAVSVNHGVLYYELRKVIATLHVEEHADPRHELRELEWRDATFDLIHNLQVQHSQTRVGEKMVAAGIMSIMVEVLSLRTARAERFHERVLGFFASFIHNLPNAMQTFASDKGFDILADLTQYEVETALDQTKNDKGLRADLKSKVVDYRISYSQQSILRQLFKFIVQMFDSSGGMHDRLLRNLVDTPQILGSLKTVILDWETFGSSVWNSAVSIMSAFIHNEPTSYQVVAEAGLPRALLQTVVGHELPEETPTDVTLSEVDLPADIEFVDGEPQWPEVRGILPVEQTMFDIPSAFGAICLNENGMHLFQASKVLIKYFDIFVSPVHVRALVHDEPSNYDARSIGSAFDELSRHQPRLKDQINMAVTSMVKRVAALCRKLAEHKANGAKLWRERDTPDATSSPQFEVEGGRAALAGISLQTPGDAQENGTAIVASDESPAVSSEDIPFAIDEVSDAVRFVTACARFLEGYFHNAPMCAYFCENGGAEAVLDLVTSPSNPVALSTFAVFKTLGNDLKMMCDQKSHLVLPNLLRRLQNALQGVKPLVDGPPHPSGLFHSFVDLRLPLEDRFPPGLDATTVLKSLSNVQILSEFLAKILAAPGYTSRHSSQTNPLFTNLNFTEVYMELVDDLSKVRANCYWEDVALLHSCSPDFQEKTDPQYHQVRRIDQNGIVELASDRTLYEVTGQTDRIERTTGNPSAEVLSMKNVKALRYVLHTTPAAITKFIHNLGQALMPRRSNEIATKQHASMVAEHIAKASLWELDYRKYDNLHDAADIKYTAILLQAVTTSMVRISFSAESGPKEALVLVLHKFALHGGFTKLNELLERFGEVLGVMNPADTLDQFKSARYGLNAILEFYAVIMRAKTITDAIQSPAIAVRDHRLPDYFMPGQLIVELRHTILPAVSRLWYTAAIESMGDLCVKKVIEILRMILKGEGEDRALKRSDDAYRNVQTTTAQFALRNDAGVAEVQSETIDRRLAREAVYRCNNAVALSREYANSRVAPRTAPRFSIPEGEALVSETATTQPDFMLLSSSQHSVDMADVDQDEDEDEDEEMPELENPVVVGSTELGSEDAPRQTLDGVPPNPSDLDSLSNGGSDLLASVLNPASGGASTSDGPSAAPPAEETRQKYITIEDLEEKRKNFRDALIDRCLEVLSAIPSVTFELADLIQAAVAKSGESANPRADIGSTLVSSLMSLQVDDPSKEAGIKIAAYAHLVALILQDRDFFDSTLDELKEYLDALVSWIQLAPEQKAEDAPWMEMVLLIIERMLAEDEQPVEMKWTPPPADDPLKALAEPEMPEPVVSSESRSTLFNALLDVLPKIGKNTSLALSLSRILVMLTRRRELALRLSEKQSMHRLFLMIRQLAGSVNDKLHSSFMLIIRHLVEDEPIIRQIMQTEIRAAFEGSRPSRAMDTSTYTRNLYHLVLRDPKLFVEVTHEMVEIGRFDGNPTRAQTLALKKEKLAEPTPASDQPASGEEKAEGAQPSVEGTVVAKEQKPVEVKPPVVDSPDGVVAFLLRELSNYKDVEDRSVTAAKEGVPAAQTNGDAEHDVDMPDAASSASTMPPPPTIVTSTSEADADAAKPAEKPMFVAEEHPIYIYRCFILQCLTELLQHYGRTKVEFINFSRKPETQPITPAKARAGTLNYLLNVLIPVGTLDHKDDIQFRKRLATSNHATNVVVVLCSKTPERSFRTPRGIEPLPEIDTDLTFVRKFVFEHALRCFKEATTSSEPLDQRYSRLLALGELFNRLLNKADRDGALSDPNHKQQIGRLMYEKGYIAALTSAIAELDLNFPYAKRAVKYILSPLRQLTDLGVELSQTSDLSSSSAQGTSADEDDASSATSLSQEDEEDERELTPDLLRNTALGVLESGGDHDEGSSEEDDDEDDEGMEYDEYEEMEYEEEAMAEHGDVVSDEEEGAEGMGHIEGMPGDVDMDVEIVMDNEGDVEDMEEDDDDDEEDEEEDDVEFADHIDEITGDDENASMGEGDEGEWEEEDEEGEFDVDAGEGGSPHGGPLDHIARVIAADERSETGEDHDDGRLVRLNMGEGVDDYFDDELPPEEEDGEEEEIDYDNDVAYEPEIEEEDDEENWRFDQPMPPPGLMRGSHHQQHQHGQLRGFGGMFDMLGAGEAFRPAGVRSHRAAPGPRGDDEGVNPLLQREGSAQHAQELSASDRALGRIGFTGGRPRGLPPVNFIQDLVASVGARGHGTINVNLEDIAGFRARVPGMFPALANGGFHVGLDRNGGWAQQVVDPYPMLSDRGLNDAGRASIREEALAVDFHPASTIMRWQEEARLLFGGKHLEKATRVNSSLLRLLVPPAMQAKLEHDQAERKRVEAADKVREEERKKADAEKAEREAQKQKEREEQEAREREEEAARREQEAQEVETSNPADAETTESAEMGGLEQPEAATGSEEASAPEAEPQPPAPRVMTTIRGREVDITSLGIDRDFLDAMPEEIREEVVMTQLAEQRSQAVQAGEQPSEISREFLEALPREIQQELLRQEASDRRRRERQEAQRRAAEEGNAQPAQAEEMNNADFMAMLDDPGLRQDILIGADENTLAALPEEVQAEARALMGDRLPPRMGGAAMARRDDGLARVHAIPHGGHRRAQLAQEIIRQRRPTVQMLDKPGVATLLRLMFVSLHHKAKSNLHSILSDVCKNTHNRAEVISILLSILQDGTADMGAVERSFAQLSLKAKQASGPKTPQPLKRVPTGLAAAPTTELSPLNIVQHCLSTLRALVEGNTKVPSFFLTEHETIPNQKAKTPKKGKGRESKAAKFPLNALLALLDRKLITENTGVMEILATLLSRVTQPLTILLRRAKEAQEVEIPKEGEAKTVSPEATTTTGDVPMSEAPSAEASNPPAVEIAAQASSSEVKPTENTTDDSAKAVEKKSRELTPPEVPEENIRLVVNILAARECPKKTFTDTLDIIKNLSAIPGAKEVFGSELVRQAQELGQAVLEDLEDLTKQINAADTNTDLQGLALASFSSAGSKQRMLSRVILALDHLFDPKRTPPSPTSDSPVGPKHTDDVLALLYDSSTFEKLWANLSACLAAIRARGNLVNVATILLPLIESLMVVCRNSTVKDAPQSATVASPVDTTASTPPPDSHMEGLFFRFTEDNRKILNELIRNTPKLMGGQFSILANNSKVLEFDNKRTYFSRKLHNRGEVRVAHPSLQLSVRRDQVFLDSFKSLYYKNGDEIKYGKLNIRFHGEEGVDAGGVSREWFAALARQMFNPDYALFVPVASDRTTFHPNELSDVNNEHLMFFKFIGRIIGKALYENRVLDCHFSRAVYRRILGKSVSLKDMESLDLEYYKSLVWLLENDITDVAFQTFSIDVDRFGASQTHDLIENGRDIPVTEENKHEYVQLIVEYRLIKAVDQQLKDFLDGFHDIIPKDLIAIFNEQELELLISGLPDIDVDDWKNSSEYHNYQSTSPQIQWFWRAVRSFDKEEKAKLLQFVTGTSKVPLNGFKELEGMNGFAKFNIHRDFSSKEKLPSSHTCFNPFMVWERFSEAFGSIGKGGKLALQSTLRVRNVTFYRRGAKLKGTLTLDQHHLTFTHPVGDPHGDNLEQRRKPKTKTIWVGYPLINRCILRPSHVRGHATALQASDGDDDDMDHSDDAFPPVFGTSAYGRPSTDSAHLAPYSSPRRPASPVVGTVAQHDALAESGRSPAIRIQTRDFRMMAFHFHQGSSESKSMDDSAREAFFLLRSRCCVEKVEDLLAFHYQPPPEEKAAVLPTYDARKEFVRMGIGGKAPEGPGSAWRISDINCDYAFSATYPSVLCVPQVVSDNMLKYGGVFRSRARIPTLSYLHFNGGSITRSSQPLTGIQGKRNPQDERLVSAIFSSHTPPTTPGTESPPQLHSLASPSTTTLDSSLSDPATVDPEGPRLSANYTGASSEEQAMSTIALAKRRVYGSTRRNLIVDARPKLNAIANRATGGGIEDVSNYAGTGEVPVEKVLLNIQNIHVMRASLEKVIESFGNADYVGIPPDQDTLRRSGWLGHIAGVLDGAELIARAVGLTGSHALIHCSDGWDRTAQVAALGQIMLDPHYRTLNGFITLVQKDFLSFGHKFRDRNGILGSEKWFEIENERIVPSRGNEDGSSPANGLNAFSTKAFSGAKSWFDKNRVNLFRQQNNSQESFADGATRSASPPPNPILHSSPTANSKDEKSRHTGQKEISPVFHQFLDSVCQLLRHHPNAFEFNERFLLRLLYQVYAGQYGEFLFNCERERQEHAGKLPSVWIYFTSRRADFVNPDDMNVPRALAPIAKYVPTFNIQPSSLSLDDSAATGAEKADALVVPGTPTLRETKSTPALSSPADVVSSGVAALSIQSPDVGDAKLAPHSLGGSSTHTEPPRLEDPAAASSLPSIPTSSPPAETEPHMHPDGQPGAPPTNDDEVDTSDFGDPLGVTTRASASHASNANAREKGRGLDFAGFAAHGAFRE</sequence>
<feature type="compositionally biased region" description="Basic and acidic residues" evidence="8">
    <location>
        <begin position="4623"/>
        <end position="4632"/>
    </location>
</feature>
<evidence type="ECO:0000259" key="9">
    <source>
        <dbReference type="PROSITE" id="PS50237"/>
    </source>
</evidence>
<feature type="compositionally biased region" description="Basic and acidic residues" evidence="8">
    <location>
        <begin position="3347"/>
        <end position="3360"/>
    </location>
</feature>
<dbReference type="SUPFAM" id="SSF52799">
    <property type="entry name" value="(Phosphotyrosine protein) phosphatases II"/>
    <property type="match status" value="1"/>
</dbReference>
<dbReference type="Pfam" id="PF00632">
    <property type="entry name" value="HECT"/>
    <property type="match status" value="1"/>
</dbReference>
<feature type="compositionally biased region" description="Basic and acidic residues" evidence="8">
    <location>
        <begin position="2963"/>
        <end position="2984"/>
    </location>
</feature>
<feature type="compositionally biased region" description="Low complexity" evidence="8">
    <location>
        <begin position="4870"/>
        <end position="4879"/>
    </location>
</feature>
<dbReference type="InterPro" id="IPR050409">
    <property type="entry name" value="E3_ubiq-protein_ligase"/>
</dbReference>
<dbReference type="InterPro" id="IPR029021">
    <property type="entry name" value="Prot-tyrosine_phosphatase-like"/>
</dbReference>
<feature type="domain" description="HECT" evidence="9">
    <location>
        <begin position="3659"/>
        <end position="3964"/>
    </location>
</feature>
<dbReference type="PROSITE" id="PS51339">
    <property type="entry name" value="PPASE_MYOTUBULARIN"/>
    <property type="match status" value="1"/>
</dbReference>
<feature type="domain" description="Myotubularin phosphatase" evidence="10">
    <location>
        <begin position="4195"/>
        <end position="4740"/>
    </location>
</feature>
<feature type="region of interest" description="Disordered" evidence="8">
    <location>
        <begin position="2365"/>
        <end position="2532"/>
    </location>
</feature>
<feature type="compositionally biased region" description="Low complexity" evidence="8">
    <location>
        <begin position="1554"/>
        <end position="1567"/>
    </location>
</feature>
<dbReference type="InterPro" id="IPR010309">
    <property type="entry name" value="E3_Ub_ligase_DUF908"/>
</dbReference>
<feature type="compositionally biased region" description="Acidic residues" evidence="8">
    <location>
        <begin position="2511"/>
        <end position="2532"/>
    </location>
</feature>
<feature type="region of interest" description="Disordered" evidence="8">
    <location>
        <begin position="1925"/>
        <end position="1961"/>
    </location>
</feature>
<dbReference type="GO" id="GO:0006511">
    <property type="term" value="P:ubiquitin-dependent protein catabolic process"/>
    <property type="evidence" value="ECO:0007669"/>
    <property type="project" value="TreeGrafter"/>
</dbReference>
<dbReference type="InterPro" id="IPR000569">
    <property type="entry name" value="HECT_dom"/>
</dbReference>
<feature type="region of interest" description="Disordered" evidence="8">
    <location>
        <begin position="1504"/>
        <end position="1597"/>
    </location>
</feature>
<dbReference type="CDD" id="cd00078">
    <property type="entry name" value="HECTc"/>
    <property type="match status" value="1"/>
</dbReference>
<evidence type="ECO:0000256" key="8">
    <source>
        <dbReference type="SAM" id="MobiDB-lite"/>
    </source>
</evidence>
<feature type="compositionally biased region" description="Low complexity" evidence="8">
    <location>
        <begin position="2285"/>
        <end position="2296"/>
    </location>
</feature>
<keyword evidence="5 7" id="KW-0833">Ubl conjugation pathway</keyword>
<dbReference type="InterPro" id="IPR025527">
    <property type="entry name" value="HUWE1/Rev1_UBM"/>
</dbReference>
<dbReference type="Gene3D" id="3.30.2410.10">
    <property type="entry name" value="Hect, E3 ligase catalytic domain"/>
    <property type="match status" value="1"/>
</dbReference>